<reference evidence="1" key="1">
    <citation type="journal article" date="2016" name="Nat. Genet.">
        <title>A high-quality carrot genome assembly provides new insights into carotenoid accumulation and asterid genome evolution.</title>
        <authorList>
            <person name="Iorizzo M."/>
            <person name="Ellison S."/>
            <person name="Senalik D."/>
            <person name="Zeng P."/>
            <person name="Satapoomin P."/>
            <person name="Huang J."/>
            <person name="Bowman M."/>
            <person name="Iovene M."/>
            <person name="Sanseverino W."/>
            <person name="Cavagnaro P."/>
            <person name="Yildiz M."/>
            <person name="Macko-Podgorni A."/>
            <person name="Moranska E."/>
            <person name="Grzebelus E."/>
            <person name="Grzebelus D."/>
            <person name="Ashrafi H."/>
            <person name="Zheng Z."/>
            <person name="Cheng S."/>
            <person name="Spooner D."/>
            <person name="Van Deynze A."/>
            <person name="Simon P."/>
        </authorList>
    </citation>
    <scope>NUCLEOTIDE SEQUENCE [LARGE SCALE GENOMIC DNA]</scope>
    <source>
        <tissue evidence="1">Leaf</tissue>
    </source>
</reference>
<evidence type="ECO:0000313" key="1">
    <source>
        <dbReference type="EMBL" id="KZM89852.1"/>
    </source>
</evidence>
<accession>A0A161ZQI0</accession>
<dbReference type="EMBL" id="LNRQ01000006">
    <property type="protein sequence ID" value="KZM89852.1"/>
    <property type="molecule type" value="Genomic_DNA"/>
</dbReference>
<gene>
    <name evidence="1" type="ORF">DCAR_022785</name>
</gene>
<comment type="caution">
    <text evidence="1">The sequence shown here is derived from an EMBL/GenBank/DDBJ whole genome shotgun (WGS) entry which is preliminary data.</text>
</comment>
<sequence length="73" mass="8037">MLDLLLPLGEGMMSGCIGMKKSETEKKSQEKKSRMDSTQALDNLVIWIPQYMYGSCKACGGVCTRKDLFGGLD</sequence>
<organism evidence="1">
    <name type="scientific">Daucus carota subsp. sativus</name>
    <name type="common">Carrot</name>
    <dbReference type="NCBI Taxonomy" id="79200"/>
    <lineage>
        <taxon>Eukaryota</taxon>
        <taxon>Viridiplantae</taxon>
        <taxon>Streptophyta</taxon>
        <taxon>Embryophyta</taxon>
        <taxon>Tracheophyta</taxon>
        <taxon>Spermatophyta</taxon>
        <taxon>Magnoliopsida</taxon>
        <taxon>eudicotyledons</taxon>
        <taxon>Gunneridae</taxon>
        <taxon>Pentapetalae</taxon>
        <taxon>asterids</taxon>
        <taxon>campanulids</taxon>
        <taxon>Apiales</taxon>
        <taxon>Apiaceae</taxon>
        <taxon>Apioideae</taxon>
        <taxon>Scandiceae</taxon>
        <taxon>Daucinae</taxon>
        <taxon>Daucus</taxon>
        <taxon>Daucus sect. Daucus</taxon>
    </lineage>
</organism>
<name>A0A161ZQI0_DAUCS</name>
<proteinExistence type="predicted"/>
<protein>
    <submittedName>
        <fullName evidence="1">Uncharacterized protein</fullName>
    </submittedName>
</protein>
<dbReference type="Gramene" id="KZM89852">
    <property type="protein sequence ID" value="KZM89852"/>
    <property type="gene ID" value="DCAR_022785"/>
</dbReference>
<dbReference type="AlphaFoldDB" id="A0A161ZQI0"/>